<dbReference type="InterPro" id="IPR018497">
    <property type="entry name" value="Peptidase_M13_C"/>
</dbReference>
<dbReference type="GO" id="GO:0016485">
    <property type="term" value="P:protein processing"/>
    <property type="evidence" value="ECO:0007669"/>
    <property type="project" value="TreeGrafter"/>
</dbReference>
<dbReference type="InterPro" id="IPR024079">
    <property type="entry name" value="MetalloPept_cat_dom_sf"/>
</dbReference>
<dbReference type="GO" id="GO:0005886">
    <property type="term" value="C:plasma membrane"/>
    <property type="evidence" value="ECO:0007669"/>
    <property type="project" value="TreeGrafter"/>
</dbReference>
<dbReference type="AlphaFoldDB" id="A0AAQ4DDM0"/>
<dbReference type="PROSITE" id="PS51885">
    <property type="entry name" value="NEPRILYSIN"/>
    <property type="match status" value="1"/>
</dbReference>
<evidence type="ECO:0000313" key="3">
    <source>
        <dbReference type="Proteomes" id="UP001321473"/>
    </source>
</evidence>
<evidence type="ECO:0000259" key="1">
    <source>
        <dbReference type="Pfam" id="PF01431"/>
    </source>
</evidence>
<gene>
    <name evidence="2" type="ORF">V5799_028168</name>
</gene>
<name>A0AAQ4DDM0_AMBAM</name>
<dbReference type="InterPro" id="IPR000718">
    <property type="entry name" value="Peptidase_M13"/>
</dbReference>
<comment type="caution">
    <text evidence="2">The sequence shown here is derived from an EMBL/GenBank/DDBJ whole genome shotgun (WGS) entry which is preliminary data.</text>
</comment>
<dbReference type="Pfam" id="PF01431">
    <property type="entry name" value="Peptidase_M13"/>
    <property type="match status" value="1"/>
</dbReference>
<dbReference type="GO" id="GO:0004222">
    <property type="term" value="F:metalloendopeptidase activity"/>
    <property type="evidence" value="ECO:0007669"/>
    <property type="project" value="InterPro"/>
</dbReference>
<dbReference type="PANTHER" id="PTHR11733:SF241">
    <property type="entry name" value="GH26575P-RELATED"/>
    <property type="match status" value="1"/>
</dbReference>
<keyword evidence="3" id="KW-1185">Reference proteome</keyword>
<reference evidence="2 3" key="1">
    <citation type="journal article" date="2023" name="Arcadia Sci">
        <title>De novo assembly of a long-read Amblyomma americanum tick genome.</title>
        <authorList>
            <person name="Chou S."/>
            <person name="Poskanzer K.E."/>
            <person name="Rollins M."/>
            <person name="Thuy-Boun P.S."/>
        </authorList>
    </citation>
    <scope>NUCLEOTIDE SEQUENCE [LARGE SCALE GENOMIC DNA]</scope>
    <source>
        <strain evidence="2">F_SG_1</strain>
        <tissue evidence="2">Salivary glands</tissue>
    </source>
</reference>
<dbReference type="Proteomes" id="UP001321473">
    <property type="component" value="Unassembled WGS sequence"/>
</dbReference>
<protein>
    <recommendedName>
        <fullName evidence="1">Peptidase M13 C-terminal domain-containing protein</fullName>
    </recommendedName>
</protein>
<proteinExistence type="predicted"/>
<dbReference type="EMBL" id="JARKHS020032193">
    <property type="protein sequence ID" value="KAK8760560.1"/>
    <property type="molecule type" value="Genomic_DNA"/>
</dbReference>
<feature type="domain" description="Peptidase M13 C-terminal" evidence="1">
    <location>
        <begin position="11"/>
        <end position="84"/>
    </location>
</feature>
<sequence>MLDTRRIWGRDLRLKGLEKLSSDQLFFVYYALDNCERADAQAQRRLGWALAGQERVNAPLRHWPPFAEHFGCQAGQPMVAPQPCPLLAPPR</sequence>
<evidence type="ECO:0000313" key="2">
    <source>
        <dbReference type="EMBL" id="KAK8760560.1"/>
    </source>
</evidence>
<dbReference type="Gene3D" id="3.40.390.10">
    <property type="entry name" value="Collagenase (Catalytic Domain)"/>
    <property type="match status" value="1"/>
</dbReference>
<organism evidence="2 3">
    <name type="scientific">Amblyomma americanum</name>
    <name type="common">Lone star tick</name>
    <dbReference type="NCBI Taxonomy" id="6943"/>
    <lineage>
        <taxon>Eukaryota</taxon>
        <taxon>Metazoa</taxon>
        <taxon>Ecdysozoa</taxon>
        <taxon>Arthropoda</taxon>
        <taxon>Chelicerata</taxon>
        <taxon>Arachnida</taxon>
        <taxon>Acari</taxon>
        <taxon>Parasitiformes</taxon>
        <taxon>Ixodida</taxon>
        <taxon>Ixodoidea</taxon>
        <taxon>Ixodidae</taxon>
        <taxon>Amblyomminae</taxon>
        <taxon>Amblyomma</taxon>
    </lineage>
</organism>
<dbReference type="SUPFAM" id="SSF55486">
    <property type="entry name" value="Metalloproteases ('zincins'), catalytic domain"/>
    <property type="match status" value="1"/>
</dbReference>
<accession>A0AAQ4DDM0</accession>
<dbReference type="PANTHER" id="PTHR11733">
    <property type="entry name" value="ZINC METALLOPROTEASE FAMILY M13 NEPRILYSIN-RELATED"/>
    <property type="match status" value="1"/>
</dbReference>